<dbReference type="Gene3D" id="3.40.50.300">
    <property type="entry name" value="P-loop containing nucleotide triphosphate hydrolases"/>
    <property type="match status" value="1"/>
</dbReference>
<evidence type="ECO:0000313" key="4">
    <source>
        <dbReference type="Proteomes" id="UP000002039"/>
    </source>
</evidence>
<evidence type="ECO:0000259" key="2">
    <source>
        <dbReference type="Pfam" id="PF00004"/>
    </source>
</evidence>
<feature type="domain" description="ATPase AAA-type core" evidence="2">
    <location>
        <begin position="67"/>
        <end position="161"/>
    </location>
</feature>
<dbReference type="PANTHER" id="PTHR46411:SF3">
    <property type="entry name" value="AAA+ ATPASE DOMAIN-CONTAINING PROTEIN"/>
    <property type="match status" value="1"/>
</dbReference>
<sequence>MAQVTLITFLQQPLAAVPVHPPPQLGRNTTNQAYSYLDIRGLQIWQGFNLETILQQYHNVLNGAVIAAGPPGVGKTFTVEATSERFRLPLYSISAGELFANHGDPLKLDVTLDRIFKIARHFNAILLLDEADVFIEKRSAYHDGHNHLVTVFLRKLEYYKEILFLTINCLIEFNEMSTDEPPTVIEGHDLNCLESIVLNDRDIKNITSVAHALAMVEGTHVTYKHMEFAAKSNDKFVDEFNNYGRTESLYT</sequence>
<dbReference type="Pfam" id="PF00004">
    <property type="entry name" value="AAA"/>
    <property type="match status" value="1"/>
</dbReference>
<dbReference type="Proteomes" id="UP000002039">
    <property type="component" value="Unassembled WGS sequence"/>
</dbReference>
<dbReference type="EMBL" id="EQ999976">
    <property type="protein sequence ID" value="EEQ88989.2"/>
    <property type="molecule type" value="Genomic_DNA"/>
</dbReference>
<dbReference type="InterPro" id="IPR027417">
    <property type="entry name" value="P-loop_NTPase"/>
</dbReference>
<feature type="chain" id="PRO_5045234077" description="ATPase AAA-type core domain-containing protein" evidence="1">
    <location>
        <begin position="17"/>
        <end position="251"/>
    </location>
</feature>
<accession>A0ABP2EXU7</accession>
<reference evidence="4" key="1">
    <citation type="journal article" date="2015" name="PLoS Genet.">
        <title>The dynamic genome and transcriptome of the human fungal pathogen Blastomyces and close relative Emmonsia.</title>
        <authorList>
            <person name="Munoz J.F."/>
            <person name="Gauthier G.M."/>
            <person name="Desjardins C.A."/>
            <person name="Gallo J.E."/>
            <person name="Holder J."/>
            <person name="Sullivan T.D."/>
            <person name="Marty A.J."/>
            <person name="Carmen J.C."/>
            <person name="Chen Z."/>
            <person name="Ding L."/>
            <person name="Gujja S."/>
            <person name="Magrini V."/>
            <person name="Misas E."/>
            <person name="Mitreva M."/>
            <person name="Priest M."/>
            <person name="Saif S."/>
            <person name="Whiston E.A."/>
            <person name="Young S."/>
            <person name="Zeng Q."/>
            <person name="Goldman W.E."/>
            <person name="Mardis E.R."/>
            <person name="Taylor J.W."/>
            <person name="McEwen J.G."/>
            <person name="Clay O.K."/>
            <person name="Klein B.S."/>
            <person name="Cuomo C.A."/>
        </authorList>
    </citation>
    <scope>NUCLEOTIDE SEQUENCE [LARGE SCALE GENOMIC DNA]</scope>
    <source>
        <strain evidence="4">ER-3 / ATCC MYA-2586</strain>
    </source>
</reference>
<dbReference type="PANTHER" id="PTHR46411">
    <property type="entry name" value="FAMILY ATPASE, PUTATIVE-RELATED"/>
    <property type="match status" value="1"/>
</dbReference>
<keyword evidence="1" id="KW-0732">Signal</keyword>
<feature type="signal peptide" evidence="1">
    <location>
        <begin position="1"/>
        <end position="16"/>
    </location>
</feature>
<dbReference type="RefSeq" id="XP_045276010.1">
    <property type="nucleotide sequence ID" value="XM_045419782.1"/>
</dbReference>
<proteinExistence type="predicted"/>
<dbReference type="SUPFAM" id="SSF52540">
    <property type="entry name" value="P-loop containing nucleoside triphosphate hydrolases"/>
    <property type="match status" value="1"/>
</dbReference>
<evidence type="ECO:0000313" key="3">
    <source>
        <dbReference type="EMBL" id="EEQ88989.2"/>
    </source>
</evidence>
<evidence type="ECO:0000256" key="1">
    <source>
        <dbReference type="SAM" id="SignalP"/>
    </source>
</evidence>
<dbReference type="InterPro" id="IPR003959">
    <property type="entry name" value="ATPase_AAA_core"/>
</dbReference>
<organism evidence="3 4">
    <name type="scientific">Ajellomyces dermatitidis (strain ER-3 / ATCC MYA-2586)</name>
    <name type="common">Blastomyces dermatitidis</name>
    <dbReference type="NCBI Taxonomy" id="559297"/>
    <lineage>
        <taxon>Eukaryota</taxon>
        <taxon>Fungi</taxon>
        <taxon>Dikarya</taxon>
        <taxon>Ascomycota</taxon>
        <taxon>Pezizomycotina</taxon>
        <taxon>Eurotiomycetes</taxon>
        <taxon>Eurotiomycetidae</taxon>
        <taxon>Onygenales</taxon>
        <taxon>Ajellomycetaceae</taxon>
        <taxon>Blastomyces</taxon>
    </lineage>
</organism>
<dbReference type="GeneID" id="69026323"/>
<keyword evidence="4" id="KW-1185">Reference proteome</keyword>
<name>A0ABP2EXU7_AJEDR</name>
<protein>
    <recommendedName>
        <fullName evidence="2">ATPase AAA-type core domain-containing protein</fullName>
    </recommendedName>
</protein>
<gene>
    <name evidence="3" type="ORF">BDCG_04109</name>
</gene>